<reference evidence="2" key="1">
    <citation type="submission" date="2022-03" db="EMBL/GenBank/DDBJ databases">
        <authorList>
            <person name="Sayadi A."/>
        </authorList>
    </citation>
    <scope>NUCLEOTIDE SEQUENCE</scope>
</reference>
<dbReference type="AlphaFoldDB" id="A0A9P0VPU6"/>
<feature type="transmembrane region" description="Helical" evidence="1">
    <location>
        <begin position="12"/>
        <end position="35"/>
    </location>
</feature>
<dbReference type="EMBL" id="CAKOFQ010009024">
    <property type="protein sequence ID" value="CAH2016828.1"/>
    <property type="molecule type" value="Genomic_DNA"/>
</dbReference>
<keyword evidence="1" id="KW-0812">Transmembrane</keyword>
<sequence length="67" mass="7844">MESQPQDVTTSLVHVLILFHVYFLLSFTKIFHLFLSISKPKLHQQYKQHTFRLQAASAILNIFDSII</sequence>
<proteinExistence type="predicted"/>
<keyword evidence="1" id="KW-1133">Transmembrane helix</keyword>
<keyword evidence="1" id="KW-0472">Membrane</keyword>
<name>A0A9P0VPU6_ACAOB</name>
<evidence type="ECO:0000313" key="2">
    <source>
        <dbReference type="EMBL" id="CAH2016828.1"/>
    </source>
</evidence>
<gene>
    <name evidence="2" type="ORF">ACAOBT_LOCUS35632</name>
</gene>
<dbReference type="Proteomes" id="UP001152888">
    <property type="component" value="Unassembled WGS sequence"/>
</dbReference>
<organism evidence="2 3">
    <name type="scientific">Acanthoscelides obtectus</name>
    <name type="common">Bean weevil</name>
    <name type="synonym">Bruchus obtectus</name>
    <dbReference type="NCBI Taxonomy" id="200917"/>
    <lineage>
        <taxon>Eukaryota</taxon>
        <taxon>Metazoa</taxon>
        <taxon>Ecdysozoa</taxon>
        <taxon>Arthropoda</taxon>
        <taxon>Hexapoda</taxon>
        <taxon>Insecta</taxon>
        <taxon>Pterygota</taxon>
        <taxon>Neoptera</taxon>
        <taxon>Endopterygota</taxon>
        <taxon>Coleoptera</taxon>
        <taxon>Polyphaga</taxon>
        <taxon>Cucujiformia</taxon>
        <taxon>Chrysomeloidea</taxon>
        <taxon>Chrysomelidae</taxon>
        <taxon>Bruchinae</taxon>
        <taxon>Bruchini</taxon>
        <taxon>Acanthoscelides</taxon>
    </lineage>
</organism>
<dbReference type="OrthoDB" id="19923at2759"/>
<evidence type="ECO:0000313" key="3">
    <source>
        <dbReference type="Proteomes" id="UP001152888"/>
    </source>
</evidence>
<protein>
    <submittedName>
        <fullName evidence="2">Uncharacterized protein</fullName>
    </submittedName>
</protein>
<accession>A0A9P0VPU6</accession>
<keyword evidence="3" id="KW-1185">Reference proteome</keyword>
<comment type="caution">
    <text evidence="2">The sequence shown here is derived from an EMBL/GenBank/DDBJ whole genome shotgun (WGS) entry which is preliminary data.</text>
</comment>
<evidence type="ECO:0000256" key="1">
    <source>
        <dbReference type="SAM" id="Phobius"/>
    </source>
</evidence>